<dbReference type="Gene3D" id="3.40.1490.10">
    <property type="entry name" value="Bit1"/>
    <property type="match status" value="1"/>
</dbReference>
<evidence type="ECO:0000256" key="1">
    <source>
        <dbReference type="ARBA" id="ARBA00013260"/>
    </source>
</evidence>
<organism evidence="4">
    <name type="scientific">Picocystis salinarum</name>
    <dbReference type="NCBI Taxonomy" id="88271"/>
    <lineage>
        <taxon>Eukaryota</taxon>
        <taxon>Viridiplantae</taxon>
        <taxon>Chlorophyta</taxon>
        <taxon>Picocystophyceae</taxon>
        <taxon>Picocystales</taxon>
        <taxon>Picocystaceae</taxon>
        <taxon>Picocystis</taxon>
    </lineage>
</organism>
<dbReference type="PANTHER" id="PTHR46194:SF1">
    <property type="entry name" value="PEPTIDYL-TRNA HYDROLASE PTRHD1-RELATED"/>
    <property type="match status" value="1"/>
</dbReference>
<protein>
    <recommendedName>
        <fullName evidence="1">peptidyl-tRNA hydrolase</fullName>
        <ecNumber evidence="1">3.1.1.29</ecNumber>
    </recommendedName>
</protein>
<evidence type="ECO:0000313" key="4">
    <source>
        <dbReference type="EMBL" id="CAE0612967.1"/>
    </source>
</evidence>
<accession>A0A7S3UF50</accession>
<sequence>MGSRVARGRDVVGGRKRRTRMDWRMASGAKEAASNLVQYVVMRKDLSKELGWPMGSLVAQACHATVAATWLHREDEHTKQYCAEGNLAHMHKVVLEVKGQTQLVNLSKKLEDAGIRHKLWVEQPENFPTCLATKPYPKEDIQAHFRKLNLCK</sequence>
<evidence type="ECO:0000256" key="2">
    <source>
        <dbReference type="ARBA" id="ARBA00022801"/>
    </source>
</evidence>
<gene>
    <name evidence="4" type="ORF">PSAL00342_LOCUS6866</name>
</gene>
<dbReference type="InterPro" id="IPR002833">
    <property type="entry name" value="PTH2"/>
</dbReference>
<comment type="catalytic activity">
    <reaction evidence="3">
        <text>an N-acyl-L-alpha-aminoacyl-tRNA + H2O = an N-acyl-L-amino acid + a tRNA + H(+)</text>
        <dbReference type="Rhea" id="RHEA:54448"/>
        <dbReference type="Rhea" id="RHEA-COMP:10123"/>
        <dbReference type="Rhea" id="RHEA-COMP:13883"/>
        <dbReference type="ChEBI" id="CHEBI:15377"/>
        <dbReference type="ChEBI" id="CHEBI:15378"/>
        <dbReference type="ChEBI" id="CHEBI:59874"/>
        <dbReference type="ChEBI" id="CHEBI:78442"/>
        <dbReference type="ChEBI" id="CHEBI:138191"/>
        <dbReference type="EC" id="3.1.1.29"/>
    </reaction>
</comment>
<dbReference type="GO" id="GO:0004045">
    <property type="term" value="F:peptidyl-tRNA hydrolase activity"/>
    <property type="evidence" value="ECO:0007669"/>
    <property type="project" value="UniProtKB-EC"/>
</dbReference>
<name>A0A7S3UF50_9CHLO</name>
<dbReference type="EMBL" id="HBIS01007879">
    <property type="protein sequence ID" value="CAE0612967.1"/>
    <property type="molecule type" value="Transcribed_RNA"/>
</dbReference>
<dbReference type="PANTHER" id="PTHR46194">
    <property type="entry name" value="PEPTIDYL-TRNA HYDROLASE PTRHD1-RELATED"/>
    <property type="match status" value="1"/>
</dbReference>
<dbReference type="CDD" id="cd02429">
    <property type="entry name" value="PTH2_like"/>
    <property type="match status" value="1"/>
</dbReference>
<evidence type="ECO:0000256" key="3">
    <source>
        <dbReference type="ARBA" id="ARBA00048707"/>
    </source>
</evidence>
<keyword evidence="2" id="KW-0378">Hydrolase</keyword>
<proteinExistence type="predicted"/>
<dbReference type="InterPro" id="IPR042237">
    <property type="entry name" value="PTRHD1"/>
</dbReference>
<dbReference type="Pfam" id="PF01981">
    <property type="entry name" value="PTH2"/>
    <property type="match status" value="1"/>
</dbReference>
<reference evidence="4" key="1">
    <citation type="submission" date="2021-01" db="EMBL/GenBank/DDBJ databases">
        <authorList>
            <person name="Corre E."/>
            <person name="Pelletier E."/>
            <person name="Niang G."/>
            <person name="Scheremetjew M."/>
            <person name="Finn R."/>
            <person name="Kale V."/>
            <person name="Holt S."/>
            <person name="Cochrane G."/>
            <person name="Meng A."/>
            <person name="Brown T."/>
            <person name="Cohen L."/>
        </authorList>
    </citation>
    <scope>NUCLEOTIDE SEQUENCE</scope>
    <source>
        <strain evidence="4">CCMP1897</strain>
    </source>
</reference>
<dbReference type="AlphaFoldDB" id="A0A7S3UF50"/>
<dbReference type="EC" id="3.1.1.29" evidence="1"/>
<dbReference type="InterPro" id="IPR023476">
    <property type="entry name" value="Pep_tRNA_hydro_II_dom_sf"/>
</dbReference>
<dbReference type="SUPFAM" id="SSF102462">
    <property type="entry name" value="Peptidyl-tRNA hydrolase II"/>
    <property type="match status" value="1"/>
</dbReference>